<accession>A0A6G6ACN9</accession>
<organism evidence="2">
    <name type="scientific">Borely moumouvirus</name>
    <dbReference type="NCBI Taxonomy" id="2712067"/>
    <lineage>
        <taxon>Viruses</taxon>
        <taxon>Varidnaviria</taxon>
        <taxon>Bamfordvirae</taxon>
        <taxon>Nucleocytoviricota</taxon>
        <taxon>Megaviricetes</taxon>
        <taxon>Imitervirales</taxon>
        <taxon>Mimiviridae</taxon>
        <taxon>Megamimivirinae</taxon>
        <taxon>Moumouvirus</taxon>
    </lineage>
</organism>
<feature type="domain" description="F-box" evidence="1">
    <location>
        <begin position="5"/>
        <end position="44"/>
    </location>
</feature>
<dbReference type="CDD" id="cd09917">
    <property type="entry name" value="F-box_SF"/>
    <property type="match status" value="1"/>
</dbReference>
<dbReference type="SUPFAM" id="SSF81383">
    <property type="entry name" value="F-box domain"/>
    <property type="match status" value="1"/>
</dbReference>
<sequence length="114" mass="13964">MSIIDILNSDVLLCIFDYLSDKDKIMACSVNKYFREYLNYINFNELYYYDQIKDLFQIYQYLVNDINIPKGITHLKLKIITFIHENKNDKTKIDTYYYHLKIKWIIPTKYLRLL</sequence>
<reference evidence="2" key="1">
    <citation type="submission" date="2019-07" db="EMBL/GenBank/DDBJ databases">
        <title>The discovery of a new lineage B mimivirus raises questions about particles surface fibrils.</title>
        <authorList>
            <person name="Silva L.K.S."/>
            <person name="Rodrigues R.A.L."/>
            <person name="Andrade A.C.S.P."/>
            <person name="Hikida H."/>
            <person name="Andreani J."/>
            <person name="Levasseur A."/>
            <person name="La Scola B."/>
            <person name="Abrahao J.S."/>
        </authorList>
    </citation>
    <scope>NUCLEOTIDE SEQUENCE</scope>
    <source>
        <strain evidence="2">B60</strain>
    </source>
</reference>
<dbReference type="EMBL" id="MN175499">
    <property type="protein sequence ID" value="QID06594.1"/>
    <property type="molecule type" value="Genomic_DNA"/>
</dbReference>
<proteinExistence type="predicted"/>
<dbReference type="Pfam" id="PF00646">
    <property type="entry name" value="F-box"/>
    <property type="match status" value="1"/>
</dbReference>
<dbReference type="InterPro" id="IPR036047">
    <property type="entry name" value="F-box-like_dom_sf"/>
</dbReference>
<protein>
    <submittedName>
        <fullName evidence="2">F-box and FNIp repeat-containing protein</fullName>
    </submittedName>
</protein>
<evidence type="ECO:0000259" key="1">
    <source>
        <dbReference type="Pfam" id="PF00646"/>
    </source>
</evidence>
<evidence type="ECO:0000313" key="2">
    <source>
        <dbReference type="EMBL" id="QID06594.1"/>
    </source>
</evidence>
<dbReference type="InterPro" id="IPR001810">
    <property type="entry name" value="F-box_dom"/>
</dbReference>
<name>A0A6G6ACN9_9VIRU</name>